<dbReference type="GO" id="GO:0046930">
    <property type="term" value="C:pore complex"/>
    <property type="evidence" value="ECO:0007669"/>
    <property type="project" value="UniProtKB-KW"/>
</dbReference>
<keyword evidence="8" id="KW-0625">Polysaccharide transport</keyword>
<reference evidence="20" key="1">
    <citation type="submission" date="2009-07" db="EMBL/GenBank/DDBJ databases">
        <title>Complete sequence of chromosome of Methylovorus sp. SIP3-4.</title>
        <authorList>
            <person name="Lucas S."/>
            <person name="Copeland A."/>
            <person name="Lapidus A."/>
            <person name="Glavina del Rio T."/>
            <person name="Tice H."/>
            <person name="Bruce D."/>
            <person name="Goodwin L."/>
            <person name="Pitluck S."/>
            <person name="Clum A."/>
            <person name="Larimer F."/>
            <person name="Land M."/>
            <person name="Hauser L."/>
            <person name="Kyrpides N."/>
            <person name="Mikhailova N."/>
            <person name="Kayluzhnaya M."/>
            <person name="Chistoserdova L."/>
        </authorList>
    </citation>
    <scope>NUCLEOTIDE SEQUENCE [LARGE SCALE GENOMIC DNA]</scope>
    <source>
        <strain evidence="20">SIP3-4</strain>
    </source>
</reference>
<evidence type="ECO:0000256" key="9">
    <source>
        <dbReference type="ARBA" id="ARBA00023065"/>
    </source>
</evidence>
<feature type="domain" description="Polysaccharide export protein N-terminal" evidence="16">
    <location>
        <begin position="24"/>
        <end position="98"/>
    </location>
</feature>
<dbReference type="Gene3D" id="3.10.560.10">
    <property type="entry name" value="Outer membrane lipoprotein wza domain like"/>
    <property type="match status" value="3"/>
</dbReference>
<dbReference type="InterPro" id="IPR049712">
    <property type="entry name" value="Poly_export"/>
</dbReference>
<evidence type="ECO:0000259" key="17">
    <source>
        <dbReference type="Pfam" id="PF10531"/>
    </source>
</evidence>
<evidence type="ECO:0000259" key="16">
    <source>
        <dbReference type="Pfam" id="PF02563"/>
    </source>
</evidence>
<dbReference type="HOGENOM" id="CLU_038343_0_3_4"/>
<keyword evidence="20" id="KW-1185">Reference proteome</keyword>
<evidence type="ECO:0000256" key="12">
    <source>
        <dbReference type="ARBA" id="ARBA00023139"/>
    </source>
</evidence>
<dbReference type="Proteomes" id="UP000002743">
    <property type="component" value="Chromosome"/>
</dbReference>
<evidence type="ECO:0000256" key="5">
    <source>
        <dbReference type="ARBA" id="ARBA00022597"/>
    </source>
</evidence>
<evidence type="ECO:0000256" key="7">
    <source>
        <dbReference type="ARBA" id="ARBA00022729"/>
    </source>
</evidence>
<sequence length="351" mass="37599" precursor="true">MIKFCISLLSSLMILLVSQAVVAGDEYALGAGDMIRIQVFQNPELTTEARVSETGEITFPLLGSVNVGGVGIGQAERKIAQGLVQGGLVQKPQVNIVLLQVRGNQVAVLGLVNRPGRYVIETFDTRLSEMLATAGGVVASAGNGKAILTGVRDGKPIRNEIDLADLFLYQGKVTDPLVVRGDVVYIVPGNQVSILGEVNRPGRYPLENASMRFTDALAMAGGINPSGGDSAVVEGTRNGEHFYKKIDLLSIFMDQDQAMNLDIAAGDSIYIHRAPMFYIYGEVQRPGAYRVERNMTVMQALAQGGGPTPRGTQRGIKLHRKNASGAVEKLSPELDAVIQAGDVLYVKESLF</sequence>
<dbReference type="RefSeq" id="WP_015830462.1">
    <property type="nucleotide sequence ID" value="NC_012969.1"/>
</dbReference>
<evidence type="ECO:0000313" key="20">
    <source>
        <dbReference type="Proteomes" id="UP000002743"/>
    </source>
</evidence>
<dbReference type="InterPro" id="IPR054765">
    <property type="entry name" value="SLBB_dom"/>
</dbReference>
<organism evidence="19 20">
    <name type="scientific">Methylovorus glucosotrophus (strain SIP3-4)</name>
    <dbReference type="NCBI Taxonomy" id="582744"/>
    <lineage>
        <taxon>Bacteria</taxon>
        <taxon>Pseudomonadati</taxon>
        <taxon>Pseudomonadota</taxon>
        <taxon>Betaproteobacteria</taxon>
        <taxon>Nitrosomonadales</taxon>
        <taxon>Methylophilaceae</taxon>
        <taxon>Methylovorus</taxon>
    </lineage>
</organism>
<feature type="domain" description="Soluble ligand binding" evidence="17">
    <location>
        <begin position="276"/>
        <end position="328"/>
    </location>
</feature>
<dbReference type="Pfam" id="PF22461">
    <property type="entry name" value="SLBB_2"/>
    <property type="match status" value="2"/>
</dbReference>
<gene>
    <name evidence="19" type="ordered locus">Msip34_1836</name>
</gene>
<dbReference type="EMBL" id="CP001674">
    <property type="protein sequence ID" value="ACT51079.1"/>
    <property type="molecule type" value="Genomic_DNA"/>
</dbReference>
<evidence type="ECO:0000256" key="4">
    <source>
        <dbReference type="ARBA" id="ARBA00022452"/>
    </source>
</evidence>
<evidence type="ECO:0000256" key="15">
    <source>
        <dbReference type="SAM" id="SignalP"/>
    </source>
</evidence>
<dbReference type="AlphaFoldDB" id="C6X6T6"/>
<dbReference type="STRING" id="582744.Msip34_1836"/>
<keyword evidence="10" id="KW-0626">Porin</keyword>
<feature type="domain" description="SLBB" evidence="18">
    <location>
        <begin position="191"/>
        <end position="271"/>
    </location>
</feature>
<dbReference type="eggNOG" id="COG1596">
    <property type="taxonomic scope" value="Bacteria"/>
</dbReference>
<dbReference type="GO" id="GO:0006811">
    <property type="term" value="P:monoatomic ion transport"/>
    <property type="evidence" value="ECO:0007669"/>
    <property type="project" value="UniProtKB-KW"/>
</dbReference>
<feature type="domain" description="SLBB" evidence="18">
    <location>
        <begin position="105"/>
        <end position="186"/>
    </location>
</feature>
<keyword evidence="6" id="KW-0812">Transmembrane</keyword>
<dbReference type="PANTHER" id="PTHR33619:SF3">
    <property type="entry name" value="POLYSACCHARIDE EXPORT PROTEIN GFCE-RELATED"/>
    <property type="match status" value="1"/>
</dbReference>
<evidence type="ECO:0000259" key="18">
    <source>
        <dbReference type="Pfam" id="PF22461"/>
    </source>
</evidence>
<evidence type="ECO:0000256" key="1">
    <source>
        <dbReference type="ARBA" id="ARBA00004571"/>
    </source>
</evidence>
<evidence type="ECO:0000256" key="3">
    <source>
        <dbReference type="ARBA" id="ARBA00022448"/>
    </source>
</evidence>
<evidence type="ECO:0000256" key="6">
    <source>
        <dbReference type="ARBA" id="ARBA00022692"/>
    </source>
</evidence>
<comment type="similarity">
    <text evidence="2">Belongs to the BexD/CtrA/VexA family.</text>
</comment>
<dbReference type="GO" id="GO:0015159">
    <property type="term" value="F:polysaccharide transmembrane transporter activity"/>
    <property type="evidence" value="ECO:0007669"/>
    <property type="project" value="InterPro"/>
</dbReference>
<proteinExistence type="inferred from homology"/>
<keyword evidence="11" id="KW-0472">Membrane</keyword>
<dbReference type="InterPro" id="IPR019554">
    <property type="entry name" value="Soluble_ligand-bd"/>
</dbReference>
<dbReference type="Pfam" id="PF02563">
    <property type="entry name" value="Poly_export"/>
    <property type="match status" value="1"/>
</dbReference>
<dbReference type="InterPro" id="IPR003715">
    <property type="entry name" value="Poly_export_N"/>
</dbReference>
<evidence type="ECO:0000256" key="14">
    <source>
        <dbReference type="ARBA" id="ARBA00023288"/>
    </source>
</evidence>
<protein>
    <submittedName>
        <fullName evidence="19">Polysaccharide export protein EpsE</fullName>
    </submittedName>
</protein>
<comment type="subcellular location">
    <subcellularLocation>
        <location evidence="1">Cell outer membrane</location>
        <topology evidence="1">Multi-pass membrane protein</topology>
    </subcellularLocation>
</comment>
<evidence type="ECO:0000313" key="19">
    <source>
        <dbReference type="EMBL" id="ACT51079.1"/>
    </source>
</evidence>
<feature type="signal peptide" evidence="15">
    <location>
        <begin position="1"/>
        <end position="23"/>
    </location>
</feature>
<evidence type="ECO:0000256" key="8">
    <source>
        <dbReference type="ARBA" id="ARBA00023047"/>
    </source>
</evidence>
<reference evidence="19 20" key="2">
    <citation type="journal article" date="2011" name="J. Bacteriol.">
        <title>Genomes of three methylotrophs from a single niche uncover genetic and metabolic divergence of Methylophilaceae.</title>
        <authorList>
            <person name="Lapidus A."/>
            <person name="Clum A."/>
            <person name="Labutti K."/>
            <person name="Kaluzhnaya M.G."/>
            <person name="Lim S."/>
            <person name="Beck D.A."/>
            <person name="Glavina Del Rio T."/>
            <person name="Nolan M."/>
            <person name="Mavromatis K."/>
            <person name="Huntemann M."/>
            <person name="Lucas S."/>
            <person name="Lidstrom M.E."/>
            <person name="Ivanova N."/>
            <person name="Chistoserdova L."/>
        </authorList>
    </citation>
    <scope>NUCLEOTIDE SEQUENCE [LARGE SCALE GENOMIC DNA]</scope>
    <source>
        <strain evidence="19 20">SIP3-4</strain>
    </source>
</reference>
<dbReference type="PANTHER" id="PTHR33619">
    <property type="entry name" value="POLYSACCHARIDE EXPORT PROTEIN GFCE-RELATED"/>
    <property type="match status" value="1"/>
</dbReference>
<evidence type="ECO:0000256" key="11">
    <source>
        <dbReference type="ARBA" id="ARBA00023136"/>
    </source>
</evidence>
<keyword evidence="12" id="KW-0564">Palmitate</keyword>
<keyword evidence="5" id="KW-0762">Sugar transport</keyword>
<dbReference type="GO" id="GO:0015288">
    <property type="term" value="F:porin activity"/>
    <property type="evidence" value="ECO:0007669"/>
    <property type="project" value="UniProtKB-KW"/>
</dbReference>
<dbReference type="GO" id="GO:0009279">
    <property type="term" value="C:cell outer membrane"/>
    <property type="evidence" value="ECO:0007669"/>
    <property type="project" value="UniProtKB-SubCell"/>
</dbReference>
<feature type="chain" id="PRO_5002970753" evidence="15">
    <location>
        <begin position="24"/>
        <end position="351"/>
    </location>
</feature>
<dbReference type="OrthoDB" id="9815244at2"/>
<keyword evidence="3" id="KW-0813">Transport</keyword>
<keyword evidence="7 15" id="KW-0732">Signal</keyword>
<evidence type="ECO:0000256" key="10">
    <source>
        <dbReference type="ARBA" id="ARBA00023114"/>
    </source>
</evidence>
<keyword evidence="9" id="KW-0406">Ion transport</keyword>
<keyword evidence="14" id="KW-0449">Lipoprotein</keyword>
<keyword evidence="4" id="KW-1134">Transmembrane beta strand</keyword>
<dbReference type="KEGG" id="mei:Msip34_1836"/>
<name>C6X6T6_METGS</name>
<accession>C6X6T6</accession>
<keyword evidence="13" id="KW-0998">Cell outer membrane</keyword>
<evidence type="ECO:0000256" key="2">
    <source>
        <dbReference type="ARBA" id="ARBA00009450"/>
    </source>
</evidence>
<evidence type="ECO:0000256" key="13">
    <source>
        <dbReference type="ARBA" id="ARBA00023237"/>
    </source>
</evidence>
<dbReference type="Pfam" id="PF10531">
    <property type="entry name" value="SLBB"/>
    <property type="match status" value="1"/>
</dbReference>